<dbReference type="InterPro" id="IPR006644">
    <property type="entry name" value="Cadg"/>
</dbReference>
<feature type="domain" description="Dystroglycan-type cadherin-like" evidence="3">
    <location>
        <begin position="21"/>
        <end position="115"/>
    </location>
</feature>
<evidence type="ECO:0000313" key="5">
    <source>
        <dbReference type="Proteomes" id="UP001497600"/>
    </source>
</evidence>
<feature type="region of interest" description="Disordered" evidence="1">
    <location>
        <begin position="503"/>
        <end position="536"/>
    </location>
</feature>
<evidence type="ECO:0000313" key="4">
    <source>
        <dbReference type="EMBL" id="CAK7920691.1"/>
    </source>
</evidence>
<feature type="transmembrane region" description="Helical" evidence="2">
    <location>
        <begin position="469"/>
        <end position="494"/>
    </location>
</feature>
<accession>A0ABP0EJL6</accession>
<dbReference type="Proteomes" id="UP001497600">
    <property type="component" value="Chromosome H"/>
</dbReference>
<keyword evidence="2" id="KW-0812">Transmembrane</keyword>
<feature type="compositionally biased region" description="Basic and acidic residues" evidence="1">
    <location>
        <begin position="503"/>
        <end position="516"/>
    </location>
</feature>
<name>A0ABP0EJL6_9ASCO</name>
<sequence length="874" mass="95058">MLVPFLILIASVRASLYIGFPFSEQIPDVARVNEPYNFKMANVTFKSTTGQVIYTASNLPDWLNFDGDSRVFTGNPTEADVSDNVVITLNGRDSVDNSTISADYSLVVSSDPGLELSSKDVMFTQIAKYGDTNGDDGLVVKPGEDFNIKFDSSVFQMDPNSDRKIVAYYGRSADRSSLPNWIHFNADEMSFYGTVPYVTSDIAPSIDYGFSFIGSDYVGYAGAVGNFKLVVGAHQLSTSLNETIKINGTLKSEFDVSVPVLSAVYSDGILISRENISSVTANDLPSYATLNQDNYTLSGSFPDQSTFDNFTISVQDKYGNVVELPYSFDAIGSVFTVRSLPNVNATKGEFFDYQLLNSYFTDNSTNVTVDYSNADWLSFDDKNRTFLGMAPSNLGTVSVSVRAVSDYDDETKSFDIKGISAKDASSTSSTTSSSSTSTSSSSSSASSSTSATAATGTKKSGGLSNKTKLAIGLGVGIPCFLLLIAALFFCLCCFGRRRKNRDKKANDAALDDEKRMPPPTSPKINGPGFGTTISQDDHDEDARQLTALNVLKLDEKKDTSDTKSTSSSITQVESDYSSTNYFDASERPIKSWRAIDASDAAVAESNRAKLNRASAASASTVNTENLFSVRLVEDNNVRYSTQTYGSQFMSSNSLNGFLKRDDSGNIQRLDSDGNIVDQDLSPRETVKMSRSRSTSSNLEILLEENSKDYTNSTVYHSAGNVSNDNNTENSFNMLSKFNNSNNSSAANSDQHLHGKYYDSDNSLVDEFKAIHASNGEIQWSEANTDSQNSIILEDGHNDTIGSLEPSPMRDSTISLGTGAATRPSYEQRYSSSSLGNKAKLVDFTRKGSLKDAKHKVDHTYFQGETAYIHDDDSE</sequence>
<keyword evidence="2" id="KW-1133">Transmembrane helix</keyword>
<gene>
    <name evidence="4" type="primary">AXL2</name>
    <name evidence="4" type="ORF">CAAN4_H05226</name>
</gene>
<feature type="domain" description="Dystroglycan-type cadherin-like" evidence="3">
    <location>
        <begin position="335"/>
        <end position="428"/>
    </location>
</feature>
<dbReference type="InterPro" id="IPR015919">
    <property type="entry name" value="Cadherin-like_sf"/>
</dbReference>
<feature type="region of interest" description="Disordered" evidence="1">
    <location>
        <begin position="423"/>
        <end position="463"/>
    </location>
</feature>
<organism evidence="4 5">
    <name type="scientific">[Candida] anglica</name>
    <dbReference type="NCBI Taxonomy" id="148631"/>
    <lineage>
        <taxon>Eukaryota</taxon>
        <taxon>Fungi</taxon>
        <taxon>Dikarya</taxon>
        <taxon>Ascomycota</taxon>
        <taxon>Saccharomycotina</taxon>
        <taxon>Pichiomycetes</taxon>
        <taxon>Debaryomycetaceae</taxon>
        <taxon>Kurtzmaniella</taxon>
    </lineage>
</organism>
<evidence type="ECO:0000259" key="3">
    <source>
        <dbReference type="SMART" id="SM00736"/>
    </source>
</evidence>
<proteinExistence type="predicted"/>
<dbReference type="SMART" id="SM00736">
    <property type="entry name" value="CADG"/>
    <property type="match status" value="2"/>
</dbReference>
<keyword evidence="5" id="KW-1185">Reference proteome</keyword>
<dbReference type="SUPFAM" id="SSF49313">
    <property type="entry name" value="Cadherin-like"/>
    <property type="match status" value="3"/>
</dbReference>
<feature type="compositionally biased region" description="Low complexity" evidence="1">
    <location>
        <begin position="424"/>
        <end position="455"/>
    </location>
</feature>
<keyword evidence="2" id="KW-0472">Membrane</keyword>
<protein>
    <submittedName>
        <fullName evidence="4">Axial budding pattern protein 2</fullName>
    </submittedName>
</protein>
<dbReference type="InterPro" id="IPR013783">
    <property type="entry name" value="Ig-like_fold"/>
</dbReference>
<reference evidence="4 5" key="1">
    <citation type="submission" date="2024-01" db="EMBL/GenBank/DDBJ databases">
        <authorList>
            <consortium name="Genoscope - CEA"/>
            <person name="William W."/>
        </authorList>
    </citation>
    <scope>NUCLEOTIDE SEQUENCE [LARGE SCALE GENOMIC DNA]</scope>
    <source>
        <strain evidence="4 5">29B2s-10</strain>
    </source>
</reference>
<dbReference type="Gene3D" id="2.60.40.10">
    <property type="entry name" value="Immunoglobulins"/>
    <property type="match status" value="3"/>
</dbReference>
<evidence type="ECO:0000256" key="1">
    <source>
        <dbReference type="SAM" id="MobiDB-lite"/>
    </source>
</evidence>
<dbReference type="EMBL" id="OZ004260">
    <property type="protein sequence ID" value="CAK7920691.1"/>
    <property type="molecule type" value="Genomic_DNA"/>
</dbReference>
<evidence type="ECO:0000256" key="2">
    <source>
        <dbReference type="SAM" id="Phobius"/>
    </source>
</evidence>
<dbReference type="Pfam" id="PF05345">
    <property type="entry name" value="He_PIG"/>
    <property type="match status" value="2"/>
</dbReference>